<evidence type="ECO:0000256" key="3">
    <source>
        <dbReference type="ARBA" id="ARBA00022490"/>
    </source>
</evidence>
<keyword evidence="3" id="KW-0963">Cytoplasm</keyword>
<dbReference type="OrthoDB" id="414546at2759"/>
<evidence type="ECO:0000256" key="5">
    <source>
        <dbReference type="ARBA" id="ARBA00023242"/>
    </source>
</evidence>
<reference evidence="8 9" key="1">
    <citation type="journal article" date="2009" name="Science">
        <title>Green evolution and dynamic adaptations revealed by genomes of the marine picoeukaryotes Micromonas.</title>
        <authorList>
            <person name="Worden A.Z."/>
            <person name="Lee J.H."/>
            <person name="Mock T."/>
            <person name="Rouze P."/>
            <person name="Simmons M.P."/>
            <person name="Aerts A.L."/>
            <person name="Allen A.E."/>
            <person name="Cuvelier M.L."/>
            <person name="Derelle E."/>
            <person name="Everett M.V."/>
            <person name="Foulon E."/>
            <person name="Grimwood J."/>
            <person name="Gundlach H."/>
            <person name="Henrissat B."/>
            <person name="Napoli C."/>
            <person name="McDonald S.M."/>
            <person name="Parker M.S."/>
            <person name="Rombauts S."/>
            <person name="Salamov A."/>
            <person name="Von Dassow P."/>
            <person name="Badger J.H."/>
            <person name="Coutinho P.M."/>
            <person name="Demir E."/>
            <person name="Dubchak I."/>
            <person name="Gentemann C."/>
            <person name="Eikrem W."/>
            <person name="Gready J.E."/>
            <person name="John U."/>
            <person name="Lanier W."/>
            <person name="Lindquist E.A."/>
            <person name="Lucas S."/>
            <person name="Mayer K.F."/>
            <person name="Moreau H."/>
            <person name="Not F."/>
            <person name="Otillar R."/>
            <person name="Panaud O."/>
            <person name="Pangilinan J."/>
            <person name="Paulsen I."/>
            <person name="Piegu B."/>
            <person name="Poliakov A."/>
            <person name="Robbens S."/>
            <person name="Schmutz J."/>
            <person name="Toulza E."/>
            <person name="Wyss T."/>
            <person name="Zelensky A."/>
            <person name="Zhou K."/>
            <person name="Armbrust E.V."/>
            <person name="Bhattacharya D."/>
            <person name="Goodenough U.W."/>
            <person name="Van de Peer Y."/>
            <person name="Grigoriev I.V."/>
        </authorList>
    </citation>
    <scope>NUCLEOTIDE SEQUENCE [LARGE SCALE GENOMIC DNA]</scope>
    <source>
        <strain evidence="8 9">CCMP1545</strain>
    </source>
</reference>
<sequence>MSLLTPEQRAIFDETVRLRALEVLNGGEEPIASALPPDARHGDHPHPHKPGSRVKKAEQEQRHRAIKTAAVDEANPVFALDSNDPNYDSSEEPNHTILKAIPRAFPRTDVIVAYKASTASIVKEYFDSGDVAATAALLDDTEQPLYQHYFVKRLVTMSMDRGAKEKEAAAVLLSALYPNHVSSLEIQRGFERLVESVDDLALDVPSAASDLAMFIARATVDDILPPAFMHTLEGLLPGLRGEGKHAFETLRIARGHLDGRHAHERVLRGFGVDSSKSPIDAAKTAIQDLLTEYLDSGDVAEARRCLRAINARYFHHEFVKRALVLCIEAVVGDETAPRLLGLLKVLGSSGEVSASQMALGFDRMAAVVEDLKLDVPNAETRMEGLRLMAKEEGIHPMRD</sequence>
<evidence type="ECO:0000256" key="2">
    <source>
        <dbReference type="ARBA" id="ARBA00005497"/>
    </source>
</evidence>
<dbReference type="OMA" id="NQDDCEF"/>
<dbReference type="PANTHER" id="PTHR12626:SF0">
    <property type="entry name" value="PROGRAMMED CELL DEATH PROTEIN 4"/>
    <property type="match status" value="1"/>
</dbReference>
<dbReference type="GO" id="GO:0045892">
    <property type="term" value="P:negative regulation of DNA-templated transcription"/>
    <property type="evidence" value="ECO:0007669"/>
    <property type="project" value="InterPro"/>
</dbReference>
<dbReference type="SUPFAM" id="SSF48371">
    <property type="entry name" value="ARM repeat"/>
    <property type="match status" value="2"/>
</dbReference>
<dbReference type="Pfam" id="PF02847">
    <property type="entry name" value="MA3"/>
    <property type="match status" value="2"/>
</dbReference>
<dbReference type="RefSeq" id="XP_003056900.1">
    <property type="nucleotide sequence ID" value="XM_003056854.1"/>
</dbReference>
<dbReference type="STRING" id="564608.C1MMB2"/>
<dbReference type="SMART" id="SM00544">
    <property type="entry name" value="MA3"/>
    <property type="match status" value="2"/>
</dbReference>
<dbReference type="Proteomes" id="UP000001876">
    <property type="component" value="Unassembled WGS sequence"/>
</dbReference>
<dbReference type="eggNOG" id="KOG0403">
    <property type="taxonomic scope" value="Eukaryota"/>
</dbReference>
<gene>
    <name evidence="8" type="ORF">MICPUCDRAFT_49520</name>
</gene>
<accession>C1MMB2</accession>
<evidence type="ECO:0000259" key="7">
    <source>
        <dbReference type="PROSITE" id="PS51366"/>
    </source>
</evidence>
<protein>
    <submittedName>
        <fullName evidence="8">Predicted protein</fullName>
    </submittedName>
</protein>
<dbReference type="Gene3D" id="1.25.40.180">
    <property type="match status" value="2"/>
</dbReference>
<keyword evidence="9" id="KW-1185">Reference proteome</keyword>
<evidence type="ECO:0000256" key="1">
    <source>
        <dbReference type="ARBA" id="ARBA00004496"/>
    </source>
</evidence>
<dbReference type="KEGG" id="mpp:MICPUCDRAFT_49520"/>
<dbReference type="GO" id="GO:0005737">
    <property type="term" value="C:cytoplasm"/>
    <property type="evidence" value="ECO:0007669"/>
    <property type="project" value="UniProtKB-SubCell"/>
</dbReference>
<evidence type="ECO:0000256" key="6">
    <source>
        <dbReference type="SAM" id="MobiDB-lite"/>
    </source>
</evidence>
<feature type="domain" description="MI" evidence="7">
    <location>
        <begin position="113"/>
        <end position="234"/>
    </location>
</feature>
<organism evidence="9">
    <name type="scientific">Micromonas pusilla (strain CCMP1545)</name>
    <name type="common">Picoplanktonic green alga</name>
    <dbReference type="NCBI Taxonomy" id="564608"/>
    <lineage>
        <taxon>Eukaryota</taxon>
        <taxon>Viridiplantae</taxon>
        <taxon>Chlorophyta</taxon>
        <taxon>Mamiellophyceae</taxon>
        <taxon>Mamiellales</taxon>
        <taxon>Mamiellaceae</taxon>
        <taxon>Micromonas</taxon>
    </lineage>
</organism>
<dbReference type="EMBL" id="GG663737">
    <property type="protein sequence ID" value="EEH58545.1"/>
    <property type="molecule type" value="Genomic_DNA"/>
</dbReference>
<feature type="domain" description="MI" evidence="7">
    <location>
        <begin position="281"/>
        <end position="399"/>
    </location>
</feature>
<dbReference type="InterPro" id="IPR039778">
    <property type="entry name" value="PDCD4"/>
</dbReference>
<dbReference type="PANTHER" id="PTHR12626">
    <property type="entry name" value="PROGRAMMED CELL DEATH 4"/>
    <property type="match status" value="1"/>
</dbReference>
<comment type="subcellular location">
    <subcellularLocation>
        <location evidence="1">Cytoplasm</location>
    </subcellularLocation>
</comment>
<dbReference type="InterPro" id="IPR003891">
    <property type="entry name" value="Initiation_fac_eIF4g_MI"/>
</dbReference>
<dbReference type="GeneID" id="9682339"/>
<keyword evidence="4" id="KW-0677">Repeat</keyword>
<evidence type="ECO:0000313" key="8">
    <source>
        <dbReference type="EMBL" id="EEH58545.1"/>
    </source>
</evidence>
<proteinExistence type="inferred from homology"/>
<dbReference type="InterPro" id="IPR016024">
    <property type="entry name" value="ARM-type_fold"/>
</dbReference>
<evidence type="ECO:0000256" key="4">
    <source>
        <dbReference type="ARBA" id="ARBA00022737"/>
    </source>
</evidence>
<keyword evidence="5" id="KW-0539">Nucleus</keyword>
<dbReference type="AlphaFoldDB" id="C1MMB2"/>
<feature type="region of interest" description="Disordered" evidence="6">
    <location>
        <begin position="29"/>
        <end position="59"/>
    </location>
</feature>
<name>C1MMB2_MICPC</name>
<evidence type="ECO:0000313" key="9">
    <source>
        <dbReference type="Proteomes" id="UP000001876"/>
    </source>
</evidence>
<dbReference type="PROSITE" id="PS51366">
    <property type="entry name" value="MI"/>
    <property type="match status" value="2"/>
</dbReference>
<comment type="similarity">
    <text evidence="2">Belongs to the PDCD4 family.</text>
</comment>